<dbReference type="SUPFAM" id="SSF53335">
    <property type="entry name" value="S-adenosyl-L-methionine-dependent methyltransferases"/>
    <property type="match status" value="1"/>
</dbReference>
<dbReference type="Pfam" id="PF01170">
    <property type="entry name" value="UPF0020"/>
    <property type="match status" value="1"/>
</dbReference>
<dbReference type="PANTHER" id="PTHR47313">
    <property type="entry name" value="RIBOSOMAL RNA LARGE SUBUNIT METHYLTRANSFERASE K/L"/>
    <property type="match status" value="1"/>
</dbReference>
<dbReference type="PROSITE" id="PS51165">
    <property type="entry name" value="THUMP"/>
    <property type="match status" value="1"/>
</dbReference>
<dbReference type="Pfam" id="PF02926">
    <property type="entry name" value="THUMP"/>
    <property type="match status" value="1"/>
</dbReference>
<dbReference type="InterPro" id="IPR029063">
    <property type="entry name" value="SAM-dependent_MTases_sf"/>
</dbReference>
<evidence type="ECO:0000256" key="2">
    <source>
        <dbReference type="ARBA" id="ARBA00022679"/>
    </source>
</evidence>
<dbReference type="PROSITE" id="PS00092">
    <property type="entry name" value="N6_MTASE"/>
    <property type="match status" value="1"/>
</dbReference>
<keyword evidence="3" id="KW-0694">RNA-binding</keyword>
<dbReference type="GO" id="GO:0008990">
    <property type="term" value="F:rRNA (guanine-N2-)-methyltransferase activity"/>
    <property type="evidence" value="ECO:0007669"/>
    <property type="project" value="TreeGrafter"/>
</dbReference>
<organism evidence="5 6">
    <name type="scientific">Ichthyobacterium seriolicida</name>
    <dbReference type="NCBI Taxonomy" id="242600"/>
    <lineage>
        <taxon>Bacteria</taxon>
        <taxon>Pseudomonadati</taxon>
        <taxon>Bacteroidota</taxon>
        <taxon>Flavobacteriia</taxon>
        <taxon>Flavobacteriales</taxon>
        <taxon>Ichthyobacteriaceae</taxon>
        <taxon>Ichthyobacterium</taxon>
    </lineage>
</organism>
<dbReference type="InterPro" id="IPR002052">
    <property type="entry name" value="DNA_methylase_N6_adenine_CS"/>
</dbReference>
<keyword evidence="1 5" id="KW-0489">Methyltransferase</keyword>
<dbReference type="GO" id="GO:0003723">
    <property type="term" value="F:RNA binding"/>
    <property type="evidence" value="ECO:0007669"/>
    <property type="project" value="UniProtKB-UniRule"/>
</dbReference>
<evidence type="ECO:0000256" key="1">
    <source>
        <dbReference type="ARBA" id="ARBA00022603"/>
    </source>
</evidence>
<dbReference type="InterPro" id="IPR053943">
    <property type="entry name" value="RlmKL-like_Mtase_CS"/>
</dbReference>
<reference evidence="5 6" key="1">
    <citation type="submission" date="2014-03" db="EMBL/GenBank/DDBJ databases">
        <title>complete genome sequence of Flavobacteriaceae bacterium JBKA-6.</title>
        <authorList>
            <person name="Takano T."/>
            <person name="Nakamura Y."/>
            <person name="Takuma S."/>
            <person name="Yasuike M."/>
            <person name="Matsuyama T."/>
            <person name="Sakai T."/>
            <person name="Fujiwara A."/>
            <person name="Kimoto K."/>
            <person name="Fukuda Y."/>
            <person name="Kondo H."/>
            <person name="Hirono I."/>
            <person name="Nakayasu C."/>
        </authorList>
    </citation>
    <scope>NUCLEOTIDE SEQUENCE [LARGE SCALE GENOMIC DNA]</scope>
    <source>
        <strain evidence="5 6">JBKA-6</strain>
    </source>
</reference>
<evidence type="ECO:0000256" key="3">
    <source>
        <dbReference type="PROSITE-ProRule" id="PRU00529"/>
    </source>
</evidence>
<evidence type="ECO:0000313" key="6">
    <source>
        <dbReference type="Proteomes" id="UP000243197"/>
    </source>
</evidence>
<dbReference type="InterPro" id="IPR000241">
    <property type="entry name" value="RlmKL-like_Mtase"/>
</dbReference>
<evidence type="ECO:0000313" key="5">
    <source>
        <dbReference type="EMBL" id="BAV95431.1"/>
    </source>
</evidence>
<dbReference type="PRINTS" id="PR00507">
    <property type="entry name" value="N12N6MTFRASE"/>
</dbReference>
<dbReference type="CDD" id="cd02440">
    <property type="entry name" value="AdoMet_MTases"/>
    <property type="match status" value="1"/>
</dbReference>
<dbReference type="InterPro" id="IPR054170">
    <property type="entry name" value="RlmL_1st"/>
</dbReference>
<dbReference type="EMBL" id="AP014564">
    <property type="protein sequence ID" value="BAV95431.1"/>
    <property type="molecule type" value="Genomic_DNA"/>
</dbReference>
<dbReference type="CDD" id="cd11715">
    <property type="entry name" value="THUMP_AdoMetMT"/>
    <property type="match status" value="1"/>
</dbReference>
<dbReference type="AlphaFoldDB" id="A0A1J1DZS8"/>
<dbReference type="Pfam" id="PF22020">
    <property type="entry name" value="RlmL_1st"/>
    <property type="match status" value="1"/>
</dbReference>
<dbReference type="Proteomes" id="UP000243197">
    <property type="component" value="Chromosome"/>
</dbReference>
<dbReference type="SMART" id="SM00981">
    <property type="entry name" value="THUMP"/>
    <property type="match status" value="1"/>
</dbReference>
<dbReference type="KEGG" id="ise:JBKA6_1418"/>
<dbReference type="Gene3D" id="3.30.2130.30">
    <property type="match status" value="1"/>
</dbReference>
<protein>
    <submittedName>
        <fullName evidence="5">DNA methylase</fullName>
    </submittedName>
</protein>
<evidence type="ECO:0000259" key="4">
    <source>
        <dbReference type="PROSITE" id="PS51165"/>
    </source>
</evidence>
<dbReference type="GO" id="GO:0070043">
    <property type="term" value="F:rRNA (guanine-N7-)-methyltransferase activity"/>
    <property type="evidence" value="ECO:0007669"/>
    <property type="project" value="TreeGrafter"/>
</dbReference>
<proteinExistence type="predicted"/>
<dbReference type="Gene3D" id="3.40.50.150">
    <property type="entry name" value="Vaccinia Virus protein VP39"/>
    <property type="match status" value="1"/>
</dbReference>
<dbReference type="PANTHER" id="PTHR47313:SF1">
    <property type="entry name" value="RIBOSOMAL RNA LARGE SUBUNIT METHYLTRANSFERASE K_L"/>
    <property type="match status" value="1"/>
</dbReference>
<dbReference type="PROSITE" id="PS01261">
    <property type="entry name" value="UPF0020"/>
    <property type="match status" value="1"/>
</dbReference>
<gene>
    <name evidence="5" type="ORF">JBKA6_1418</name>
</gene>
<name>A0A1J1DZS8_9FLAO</name>
<sequence>MSNSNGNIIMKNYKMIAKTLYGLEDVLADELSNLGAFNIEVGIRNVSFYGDIGFMYKANLCLRTALKILKPICVFKIRSEGDFYKKVKAIVWEDYINEDNTILVDSVLSEAFSFSHTQYLSQRTKDAIVDRFLENTGRRPSVDKDSPDLRIHIHLHKETCTISLDSSGESLHKRGYKTESTTAPINEVLAAGIILLTRWKGDTPLLDPMCGSGTFLIEAAMIAMNIPANIHRKEFSFERWNDFDLDLFDKIKDHALNKEVELKHKIIGYDKSKYVVEKANSNIRNALLDGYIEVYKKDFFMSEKKDDSFYTLIFNPPYGERLSVEVESFYKMIGDTLKKGYENVHAWLIMLELKGLKHLGLRTSKRIKLFNGKLECRLAKYEIYKGSKKMHKA</sequence>
<keyword evidence="2" id="KW-0808">Transferase</keyword>
<keyword evidence="6" id="KW-1185">Reference proteome</keyword>
<dbReference type="InterPro" id="IPR004114">
    <property type="entry name" value="THUMP_dom"/>
</dbReference>
<accession>A0A1J1DZS8</accession>
<feature type="domain" description="THUMP" evidence="4">
    <location>
        <begin position="54"/>
        <end position="166"/>
    </location>
</feature>